<sequence>MSAPTPVGGAETQAQDQTTGRPPQRYGALQWPMLLWLTVVWVVLWRDISPLTVLGGLVVATIACLVFPLPPLHVDVRVRPVALLVLVGRFVFDVVRASVQVAWVVLRPQRPLRNGIVEVNLRTPSDFVLTVVAEMTSLIPGSIVVEARRSTHTLFLHVLEVGDEAGAERFRRSVLAQEARVVRALGRHTDHLDDRPGDRPGDPTEAPEPTEGAHR</sequence>
<dbReference type="GO" id="GO:0008324">
    <property type="term" value="F:monoatomic cation transmembrane transporter activity"/>
    <property type="evidence" value="ECO:0007669"/>
    <property type="project" value="InterPro"/>
</dbReference>
<dbReference type="NCBIfam" id="NF006521">
    <property type="entry name" value="PRK08965.1-5"/>
    <property type="match status" value="1"/>
</dbReference>
<feature type="transmembrane region" description="Helical" evidence="8">
    <location>
        <begin position="28"/>
        <end position="44"/>
    </location>
</feature>
<feature type="region of interest" description="Disordered" evidence="7">
    <location>
        <begin position="1"/>
        <end position="22"/>
    </location>
</feature>
<keyword evidence="5 8" id="KW-1133">Transmembrane helix</keyword>
<evidence type="ECO:0000256" key="8">
    <source>
        <dbReference type="SAM" id="Phobius"/>
    </source>
</evidence>
<evidence type="ECO:0000256" key="1">
    <source>
        <dbReference type="ARBA" id="ARBA00004651"/>
    </source>
</evidence>
<evidence type="ECO:0000256" key="7">
    <source>
        <dbReference type="SAM" id="MobiDB-lite"/>
    </source>
</evidence>
<comment type="caution">
    <text evidence="9">The sequence shown here is derived from an EMBL/GenBank/DDBJ whole genome shotgun (WGS) entry which is preliminary data.</text>
</comment>
<protein>
    <submittedName>
        <fullName evidence="9">Na+/H+ antiporter subunit E</fullName>
    </submittedName>
</protein>
<dbReference type="GO" id="GO:0005886">
    <property type="term" value="C:plasma membrane"/>
    <property type="evidence" value="ECO:0007669"/>
    <property type="project" value="UniProtKB-SubCell"/>
</dbReference>
<dbReference type="EMBL" id="JAERTX010000007">
    <property type="protein sequence ID" value="MBM9460164.1"/>
    <property type="molecule type" value="Genomic_DNA"/>
</dbReference>
<dbReference type="PANTHER" id="PTHR34584:SF1">
    <property type="entry name" value="NA(+)_H(+) ANTIPORTER SUBUNIT E1"/>
    <property type="match status" value="1"/>
</dbReference>
<feature type="transmembrane region" description="Helical" evidence="8">
    <location>
        <begin position="51"/>
        <end position="69"/>
    </location>
</feature>
<evidence type="ECO:0000313" key="10">
    <source>
        <dbReference type="Proteomes" id="UP000663791"/>
    </source>
</evidence>
<dbReference type="InterPro" id="IPR002758">
    <property type="entry name" value="Cation_antiport_E"/>
</dbReference>
<dbReference type="AlphaFoldDB" id="A0A939BT05"/>
<dbReference type="PANTHER" id="PTHR34584">
    <property type="entry name" value="NA(+)/H(+) ANTIPORTER SUBUNIT E1"/>
    <property type="match status" value="1"/>
</dbReference>
<organism evidence="9 10">
    <name type="scientific">Nocardioides faecalis</name>
    <dbReference type="NCBI Taxonomy" id="2803858"/>
    <lineage>
        <taxon>Bacteria</taxon>
        <taxon>Bacillati</taxon>
        <taxon>Actinomycetota</taxon>
        <taxon>Actinomycetes</taxon>
        <taxon>Propionibacteriales</taxon>
        <taxon>Nocardioidaceae</taxon>
        <taxon>Nocardioides</taxon>
    </lineage>
</organism>
<keyword evidence="10" id="KW-1185">Reference proteome</keyword>
<reference evidence="9" key="1">
    <citation type="submission" date="2021-01" db="EMBL/GenBank/DDBJ databases">
        <title>Novel species in genus Nocardioides.</title>
        <authorList>
            <person name="Zhang G."/>
        </authorList>
    </citation>
    <scope>NUCLEOTIDE SEQUENCE</scope>
    <source>
        <strain evidence="9">Zg-536</strain>
    </source>
</reference>
<feature type="compositionally biased region" description="Polar residues" evidence="7">
    <location>
        <begin position="12"/>
        <end position="21"/>
    </location>
</feature>
<feature type="region of interest" description="Disordered" evidence="7">
    <location>
        <begin position="186"/>
        <end position="215"/>
    </location>
</feature>
<dbReference type="Pfam" id="PF01899">
    <property type="entry name" value="MNHE"/>
    <property type="match status" value="1"/>
</dbReference>
<name>A0A939BT05_9ACTN</name>
<accession>A0A939BT05</accession>
<evidence type="ECO:0000256" key="3">
    <source>
        <dbReference type="ARBA" id="ARBA00022475"/>
    </source>
</evidence>
<evidence type="ECO:0000256" key="4">
    <source>
        <dbReference type="ARBA" id="ARBA00022692"/>
    </source>
</evidence>
<evidence type="ECO:0000313" key="9">
    <source>
        <dbReference type="EMBL" id="MBM9460164.1"/>
    </source>
</evidence>
<keyword evidence="6 8" id="KW-0472">Membrane</keyword>
<evidence type="ECO:0000256" key="6">
    <source>
        <dbReference type="ARBA" id="ARBA00023136"/>
    </source>
</evidence>
<feature type="compositionally biased region" description="Basic and acidic residues" evidence="7">
    <location>
        <begin position="187"/>
        <end position="202"/>
    </location>
</feature>
<comment type="similarity">
    <text evidence="2">Belongs to the CPA3 antiporters (TC 2.A.63) subunit E family.</text>
</comment>
<dbReference type="RefSeq" id="WP_205291476.1">
    <property type="nucleotide sequence ID" value="NZ_CP074406.1"/>
</dbReference>
<comment type="subcellular location">
    <subcellularLocation>
        <location evidence="1">Cell membrane</location>
        <topology evidence="1">Multi-pass membrane protein</topology>
    </subcellularLocation>
</comment>
<dbReference type="Proteomes" id="UP000663791">
    <property type="component" value="Unassembled WGS sequence"/>
</dbReference>
<proteinExistence type="inferred from homology"/>
<gene>
    <name evidence="9" type="ORF">JK386_09630</name>
</gene>
<keyword evidence="4 8" id="KW-0812">Transmembrane</keyword>
<evidence type="ECO:0000256" key="2">
    <source>
        <dbReference type="ARBA" id="ARBA00006228"/>
    </source>
</evidence>
<evidence type="ECO:0000256" key="5">
    <source>
        <dbReference type="ARBA" id="ARBA00022989"/>
    </source>
</evidence>
<keyword evidence="3" id="KW-1003">Cell membrane</keyword>